<keyword evidence="2" id="KW-1185">Reference proteome</keyword>
<sequence length="80" mass="8707">MDAQGPAPIFSQRFEMIIASLNLDCSARYNALGLLVDYLHGFALTRKCNNGLKPLDIEISNSAISLICIVISSPRSEPLV</sequence>
<proteinExistence type="predicted"/>
<protein>
    <submittedName>
        <fullName evidence="1">Transcriptional regulator, TetR family protein</fullName>
    </submittedName>
</protein>
<organism evidence="1 2">
    <name type="scientific">Vibrio ichthyoenteri ATCC 700023</name>
    <dbReference type="NCBI Taxonomy" id="870968"/>
    <lineage>
        <taxon>Bacteria</taxon>
        <taxon>Pseudomonadati</taxon>
        <taxon>Pseudomonadota</taxon>
        <taxon>Gammaproteobacteria</taxon>
        <taxon>Vibrionales</taxon>
        <taxon>Vibrionaceae</taxon>
        <taxon>Vibrio</taxon>
    </lineage>
</organism>
<gene>
    <name evidence="1" type="ORF">VII00023_09706</name>
</gene>
<dbReference type="EMBL" id="AFWF01000046">
    <property type="protein sequence ID" value="EGU46134.1"/>
    <property type="molecule type" value="Genomic_DNA"/>
</dbReference>
<reference evidence="1 2" key="1">
    <citation type="journal article" date="2012" name="Int. J. Syst. Evol. Microbiol.">
        <title>Vibrio caribbeanicus sp. nov., isolated from the marine sponge Scleritoderma cyanea.</title>
        <authorList>
            <person name="Hoffmann M."/>
            <person name="Monday S.R."/>
            <person name="Allard M.W."/>
            <person name="Strain E.A."/>
            <person name="Whittaker P."/>
            <person name="Naum M."/>
            <person name="McCarthy P.J."/>
            <person name="Lopez J.V."/>
            <person name="Fischer M."/>
            <person name="Brown E.W."/>
        </authorList>
    </citation>
    <scope>NUCLEOTIDE SEQUENCE [LARGE SCALE GENOMIC DNA]</scope>
    <source>
        <strain evidence="1 2">ATCC 700023</strain>
    </source>
</reference>
<comment type="caution">
    <text evidence="1">The sequence shown here is derived from an EMBL/GenBank/DDBJ whole genome shotgun (WGS) entry which is preliminary data.</text>
</comment>
<dbReference type="AlphaFoldDB" id="F9RZ58"/>
<evidence type="ECO:0000313" key="2">
    <source>
        <dbReference type="Proteomes" id="UP000004605"/>
    </source>
</evidence>
<name>F9RZ58_9VIBR</name>
<accession>F9RZ58</accession>
<dbReference type="Proteomes" id="UP000004605">
    <property type="component" value="Unassembled WGS sequence"/>
</dbReference>
<evidence type="ECO:0000313" key="1">
    <source>
        <dbReference type="EMBL" id="EGU46134.1"/>
    </source>
</evidence>